<dbReference type="EMBL" id="FO203503">
    <property type="protein sequence ID" value="CCK81254.1"/>
    <property type="molecule type" value="Genomic_DNA"/>
</dbReference>
<dbReference type="HOGENOM" id="CLU_067291_0_0_7"/>
<dbReference type="AlphaFoldDB" id="K0NAS2"/>
<proteinExistence type="predicted"/>
<protein>
    <submittedName>
        <fullName evidence="1">Conserved uncharacterized protein</fullName>
    </submittedName>
</protein>
<keyword evidence="2" id="KW-1185">Reference proteome</keyword>
<sequence>MTFRPLSGVKTSLTKPLTRLIEVVSSGIGAVFRPYLIKRDADAHAYEANKLSETLKGIAEKQNLPVVYKNGPVEMWQKPEDSTLILSQVDLTDRCSNRIDYQERKKQENIEKITATAANELAHETDVPNEPPEEDWITRFFNCAQDISSDEMQELWGRILSGEIKKPGSYSLRTLEFIKNLTKKEAHTFEQVAKLAIQIPGDTWVVIVHNKTWLKDNRQIFPMHQFLLGELGVMYPSDLSFNAFEDSKTTEIALFSDAHLLLLKRGEIKTKVQIPIWKFTGIGKELLSLTQKPLDEQYFNYIGKFFIQKKGKALIAKIKSRLPDGRVAYDIAKEIKIEPASEPDGKGLLFLKD</sequence>
<dbReference type="KEGG" id="dto:TOL2_C30970"/>
<dbReference type="STRING" id="651182.TOL2_C30970"/>
<dbReference type="InterPro" id="IPR021254">
    <property type="entry name" value="DUF2806"/>
</dbReference>
<dbReference type="PATRIC" id="fig|651182.5.peg.3661"/>
<gene>
    <name evidence="1" type="ordered locus">TOL2_C30970</name>
</gene>
<dbReference type="Pfam" id="PF10987">
    <property type="entry name" value="DUF2806"/>
    <property type="match status" value="1"/>
</dbReference>
<name>K0NAS2_DESTT</name>
<evidence type="ECO:0000313" key="1">
    <source>
        <dbReference type="EMBL" id="CCK81254.1"/>
    </source>
</evidence>
<organism evidence="1 2">
    <name type="scientific">Desulfobacula toluolica (strain DSM 7467 / Tol2)</name>
    <dbReference type="NCBI Taxonomy" id="651182"/>
    <lineage>
        <taxon>Bacteria</taxon>
        <taxon>Pseudomonadati</taxon>
        <taxon>Thermodesulfobacteriota</taxon>
        <taxon>Desulfobacteria</taxon>
        <taxon>Desulfobacterales</taxon>
        <taxon>Desulfobacteraceae</taxon>
        <taxon>Desulfobacula</taxon>
    </lineage>
</organism>
<reference evidence="1 2" key="1">
    <citation type="journal article" date="2013" name="Environ. Microbiol.">
        <title>Complete genome, catabolic sub-proteomes and key-metabolites of Desulfobacula toluolica Tol2, a marine, aromatic compound-degrading, sulfate-reducing bacterium.</title>
        <authorList>
            <person name="Wohlbrand L."/>
            <person name="Jacob J.H."/>
            <person name="Kube M."/>
            <person name="Mussmann M."/>
            <person name="Jarling R."/>
            <person name="Beck A."/>
            <person name="Amann R."/>
            <person name="Wilkes H."/>
            <person name="Reinhardt R."/>
            <person name="Rabus R."/>
        </authorList>
    </citation>
    <scope>NUCLEOTIDE SEQUENCE [LARGE SCALE GENOMIC DNA]</scope>
    <source>
        <strain evidence="2">DSM 7467 / Tol2</strain>
    </source>
</reference>
<dbReference type="RefSeq" id="WP_014958450.1">
    <property type="nucleotide sequence ID" value="NC_018645.1"/>
</dbReference>
<dbReference type="Proteomes" id="UP000007347">
    <property type="component" value="Chromosome"/>
</dbReference>
<accession>K0NAS2</accession>
<evidence type="ECO:0000313" key="2">
    <source>
        <dbReference type="Proteomes" id="UP000007347"/>
    </source>
</evidence>